<dbReference type="AlphaFoldDB" id="A0A9D1UI21"/>
<keyword evidence="1" id="KW-0808">Transferase</keyword>
<accession>A0A9D1UI21</accession>
<reference evidence="1" key="1">
    <citation type="journal article" date="2021" name="PeerJ">
        <title>Extensive microbial diversity within the chicken gut microbiome revealed by metagenomics and culture.</title>
        <authorList>
            <person name="Gilroy R."/>
            <person name="Ravi A."/>
            <person name="Getino M."/>
            <person name="Pursley I."/>
            <person name="Horton D.L."/>
            <person name="Alikhan N.F."/>
            <person name="Baker D."/>
            <person name="Gharbi K."/>
            <person name="Hall N."/>
            <person name="Watson M."/>
            <person name="Adriaenssens E.M."/>
            <person name="Foster-Nyarko E."/>
            <person name="Jarju S."/>
            <person name="Secka A."/>
            <person name="Antonio M."/>
            <person name="Oren A."/>
            <person name="Chaudhuri R.R."/>
            <person name="La Ragione R."/>
            <person name="Hildebrand F."/>
            <person name="Pallen M.J."/>
        </authorList>
    </citation>
    <scope>NUCLEOTIDE SEQUENCE</scope>
    <source>
        <strain evidence="1">Gambia16-930</strain>
    </source>
</reference>
<name>A0A9D1UI21_9BACT</name>
<dbReference type="InterPro" id="IPR025247">
    <property type="entry name" value="EcoRI-like_methylase"/>
</dbReference>
<evidence type="ECO:0000313" key="2">
    <source>
        <dbReference type="Proteomes" id="UP000824267"/>
    </source>
</evidence>
<comment type="caution">
    <text evidence="1">The sequence shown here is derived from an EMBL/GenBank/DDBJ whole genome shotgun (WGS) entry which is preliminary data.</text>
</comment>
<protein>
    <submittedName>
        <fullName evidence="1">Adenine-specific methyltransferase EcoRI family protein</fullName>
    </submittedName>
</protein>
<dbReference type="EMBL" id="DXGG01000245">
    <property type="protein sequence ID" value="HIW88168.1"/>
    <property type="molecule type" value="Genomic_DNA"/>
</dbReference>
<dbReference type="GO" id="GO:0032259">
    <property type="term" value="P:methylation"/>
    <property type="evidence" value="ECO:0007669"/>
    <property type="project" value="UniProtKB-KW"/>
</dbReference>
<dbReference type="Proteomes" id="UP000824267">
    <property type="component" value="Unassembled WGS sequence"/>
</dbReference>
<dbReference type="PROSITE" id="PS00092">
    <property type="entry name" value="N6_MTASE"/>
    <property type="match status" value="1"/>
</dbReference>
<dbReference type="GO" id="GO:0008168">
    <property type="term" value="F:methyltransferase activity"/>
    <property type="evidence" value="ECO:0007669"/>
    <property type="project" value="UniProtKB-KW"/>
</dbReference>
<proteinExistence type="predicted"/>
<dbReference type="InterPro" id="IPR002052">
    <property type="entry name" value="DNA_methylase_N6_adenine_CS"/>
</dbReference>
<sequence length="346" mass="40058">MAKRNIDKAKETKKDEFYTQLDDINNELKHYREHFRGKTVLCNCDDPRISNFFAYFAYNFEFLGLKKLITTCYKNQNMDLFSQNKSERAVYLVYEGDKNGNHTPDANEIGVIPLKGDGDFRSKECIELLKEADIVVTNPPFSLFREYVAQLMEYDKKFLIIGHQNAITYKEIFPLIKENKLWLGYGFKGGAGHFISNYEDTATASNHKQGMIRVSGVTWFTNLEIKKRHESIILYKHYTPDECPHYINYDAIEVAKTEFIPMDYNGIMGVPITFMDKYNPEQFEIVGIGNGGELGVACGVSSNLTNTECEQLFREDKSFRRGKLCYRDKNGKLIGCYARILIRRKK</sequence>
<evidence type="ECO:0000313" key="1">
    <source>
        <dbReference type="EMBL" id="HIW88168.1"/>
    </source>
</evidence>
<keyword evidence="1" id="KW-0489">Methyltransferase</keyword>
<organism evidence="1 2">
    <name type="scientific">Candidatus Onthomorpha intestinigallinarum</name>
    <dbReference type="NCBI Taxonomy" id="2840880"/>
    <lineage>
        <taxon>Bacteria</taxon>
        <taxon>Pseudomonadati</taxon>
        <taxon>Bacteroidota</taxon>
        <taxon>Bacteroidia</taxon>
        <taxon>Bacteroidales</taxon>
        <taxon>Candidatus Onthomorpha</taxon>
    </lineage>
</organism>
<dbReference type="GO" id="GO:0003676">
    <property type="term" value="F:nucleic acid binding"/>
    <property type="evidence" value="ECO:0007669"/>
    <property type="project" value="InterPro"/>
</dbReference>
<gene>
    <name evidence="1" type="ORF">IAC47_07885</name>
</gene>
<dbReference type="Pfam" id="PF13651">
    <property type="entry name" value="EcoRI_methylase"/>
    <property type="match status" value="1"/>
</dbReference>
<reference evidence="1" key="2">
    <citation type="submission" date="2021-04" db="EMBL/GenBank/DDBJ databases">
        <authorList>
            <person name="Gilroy R."/>
        </authorList>
    </citation>
    <scope>NUCLEOTIDE SEQUENCE</scope>
    <source>
        <strain evidence="1">Gambia16-930</strain>
    </source>
</reference>